<accession>A0A554LIB5</accession>
<comment type="caution">
    <text evidence="1">The sequence shown here is derived from an EMBL/GenBank/DDBJ whole genome shotgun (WGS) entry which is preliminary data.</text>
</comment>
<gene>
    <name evidence="1" type="ORF">CEN91_396</name>
</gene>
<dbReference type="EMBL" id="VMGI01000051">
    <property type="protein sequence ID" value="TSC92602.1"/>
    <property type="molecule type" value="Genomic_DNA"/>
</dbReference>
<organism evidence="1 2">
    <name type="scientific">Candidatus Berkelbacteria bacterium Licking1014_85</name>
    <dbReference type="NCBI Taxonomy" id="2017148"/>
    <lineage>
        <taxon>Bacteria</taxon>
        <taxon>Candidatus Berkelbacteria</taxon>
    </lineage>
</organism>
<evidence type="ECO:0000313" key="2">
    <source>
        <dbReference type="Proteomes" id="UP000315589"/>
    </source>
</evidence>
<dbReference type="AlphaFoldDB" id="A0A554LIB5"/>
<evidence type="ECO:0000313" key="1">
    <source>
        <dbReference type="EMBL" id="TSC92602.1"/>
    </source>
</evidence>
<protein>
    <submittedName>
        <fullName evidence="1">Uncharacterized protein</fullName>
    </submittedName>
</protein>
<reference evidence="1 2" key="1">
    <citation type="submission" date="2017-07" db="EMBL/GenBank/DDBJ databases">
        <title>Mechanisms for carbon and nitrogen cycling indicate functional differentiation within the Candidate Phyla Radiation.</title>
        <authorList>
            <person name="Danczak R.E."/>
            <person name="Johnston M.D."/>
            <person name="Kenah C."/>
            <person name="Slattery M."/>
            <person name="Wrighton K.C."/>
            <person name="Wilkins M.J."/>
        </authorList>
    </citation>
    <scope>NUCLEOTIDE SEQUENCE [LARGE SCALE GENOMIC DNA]</scope>
    <source>
        <strain evidence="1">Licking1014_85</strain>
    </source>
</reference>
<dbReference type="Proteomes" id="UP000315589">
    <property type="component" value="Unassembled WGS sequence"/>
</dbReference>
<sequence>MMEGEVESSTLVWGFFSIEKYAALIRCSLERSIEKIVVHQRTFDGLFLAIFRIVGCFVHLAVCHIHGLPLAVLKFLVDLFPSDNKLTVLASENHREFLGYRDTANLKTATNSNAEVAAVVYPHRPRLDCGETDFRIMTGRGVNDIRNNCFLMQGLREFLLDLLAANQKECNATGKYRDKVSHVLNLLLPNFGLGIF</sequence>
<name>A0A554LIB5_9BACT</name>
<proteinExistence type="predicted"/>